<feature type="domain" description="Carboxylesterase type B" evidence="2">
    <location>
        <begin position="25"/>
        <end position="509"/>
    </location>
</feature>
<name>A0A6G1K531_9PLEO</name>
<dbReference type="EMBL" id="MU005773">
    <property type="protein sequence ID" value="KAF2707723.1"/>
    <property type="molecule type" value="Genomic_DNA"/>
</dbReference>
<keyword evidence="4" id="KW-1185">Reference proteome</keyword>
<dbReference type="OrthoDB" id="3200163at2759"/>
<dbReference type="InterPro" id="IPR002018">
    <property type="entry name" value="CarbesteraseB"/>
</dbReference>
<dbReference type="GO" id="GO:0016787">
    <property type="term" value="F:hydrolase activity"/>
    <property type="evidence" value="ECO:0007669"/>
    <property type="project" value="UniProtKB-KW"/>
</dbReference>
<dbReference type="PANTHER" id="PTHR11559">
    <property type="entry name" value="CARBOXYLESTERASE"/>
    <property type="match status" value="1"/>
</dbReference>
<feature type="region of interest" description="Disordered" evidence="1">
    <location>
        <begin position="569"/>
        <end position="589"/>
    </location>
</feature>
<dbReference type="SUPFAM" id="SSF53474">
    <property type="entry name" value="alpha/beta-Hydrolases"/>
    <property type="match status" value="1"/>
</dbReference>
<gene>
    <name evidence="3" type="ORF">K504DRAFT_535347</name>
</gene>
<dbReference type="AlphaFoldDB" id="A0A6G1K531"/>
<evidence type="ECO:0000259" key="2">
    <source>
        <dbReference type="Pfam" id="PF00135"/>
    </source>
</evidence>
<organism evidence="3 4">
    <name type="scientific">Pleomassaria siparia CBS 279.74</name>
    <dbReference type="NCBI Taxonomy" id="1314801"/>
    <lineage>
        <taxon>Eukaryota</taxon>
        <taxon>Fungi</taxon>
        <taxon>Dikarya</taxon>
        <taxon>Ascomycota</taxon>
        <taxon>Pezizomycotina</taxon>
        <taxon>Dothideomycetes</taxon>
        <taxon>Pleosporomycetidae</taxon>
        <taxon>Pleosporales</taxon>
        <taxon>Pleomassariaceae</taxon>
        <taxon>Pleomassaria</taxon>
    </lineage>
</organism>
<evidence type="ECO:0000256" key="1">
    <source>
        <dbReference type="SAM" id="MobiDB-lite"/>
    </source>
</evidence>
<sequence>MSPTNLTLLSHPTLHCKLLGKLSKSTIQYRGLQYATVPSRWQESLPLDKLLPNSTIEGIDVHDATHFGPSCPQKRGAQAWDLTLMSDTLHLTTEEGQGDGEKMDEFGCLHVNVTVPRTAIGKSSTGEKNGLPVFVWVHGGGLAMGSNSWPQYDLAKFVERSVQIGNPIIAVSIDYRIGIFGFLASEELGNAEGNLGFKDLVLAFRWVKKHIHGFGGDLNNITAAGESAGGISLSTLLCGETGDEGLFERVVIMSGEVTLRKPRGRRWHEEMYKEQLKYLGLDQMGREQRLNKLTEWDAEEMCQVLPLVQTFCAVVDGKWLKEEVTLGVLGDGGHGVHKPGWCREFVVGDTAHDGTVLKDRILDNPSTLTLLHSLCTKHLSTPETHALLTAYNLPLFSPSSSPPTPLTCQQSHSLLQLASELRFYLPTLVVEQGWRARFPSSSSSSSSSTTGSRVSRYHFHAPNEFPSPFHGLASHELDVGFLLQNLSEHLPEQSLQASEAMADHFIKYVNGEGWSKDGEVIVFGDKGVQRISEQGYDRVWREGRGEVLKGIGADKLWRLAEGWQRVRADVDENGDSNDDDDDDDTRPKL</sequence>
<feature type="compositionally biased region" description="Acidic residues" evidence="1">
    <location>
        <begin position="571"/>
        <end position="589"/>
    </location>
</feature>
<reference evidence="3" key="1">
    <citation type="journal article" date="2020" name="Stud. Mycol.">
        <title>101 Dothideomycetes genomes: a test case for predicting lifestyles and emergence of pathogens.</title>
        <authorList>
            <person name="Haridas S."/>
            <person name="Albert R."/>
            <person name="Binder M."/>
            <person name="Bloem J."/>
            <person name="Labutti K."/>
            <person name="Salamov A."/>
            <person name="Andreopoulos B."/>
            <person name="Baker S."/>
            <person name="Barry K."/>
            <person name="Bills G."/>
            <person name="Bluhm B."/>
            <person name="Cannon C."/>
            <person name="Castanera R."/>
            <person name="Culley D."/>
            <person name="Daum C."/>
            <person name="Ezra D."/>
            <person name="Gonzalez J."/>
            <person name="Henrissat B."/>
            <person name="Kuo A."/>
            <person name="Liang C."/>
            <person name="Lipzen A."/>
            <person name="Lutzoni F."/>
            <person name="Magnuson J."/>
            <person name="Mondo S."/>
            <person name="Nolan M."/>
            <person name="Ohm R."/>
            <person name="Pangilinan J."/>
            <person name="Park H.-J."/>
            <person name="Ramirez L."/>
            <person name="Alfaro M."/>
            <person name="Sun H."/>
            <person name="Tritt A."/>
            <person name="Yoshinaga Y."/>
            <person name="Zwiers L.-H."/>
            <person name="Turgeon B."/>
            <person name="Goodwin S."/>
            <person name="Spatafora J."/>
            <person name="Crous P."/>
            <person name="Grigoriev I."/>
        </authorList>
    </citation>
    <scope>NUCLEOTIDE SEQUENCE</scope>
    <source>
        <strain evidence="3">CBS 279.74</strain>
    </source>
</reference>
<dbReference type="Pfam" id="PF00135">
    <property type="entry name" value="COesterase"/>
    <property type="match status" value="1"/>
</dbReference>
<dbReference type="Gene3D" id="3.40.50.1820">
    <property type="entry name" value="alpha/beta hydrolase"/>
    <property type="match status" value="1"/>
</dbReference>
<accession>A0A6G1K531</accession>
<proteinExistence type="predicted"/>
<dbReference type="Proteomes" id="UP000799428">
    <property type="component" value="Unassembled WGS sequence"/>
</dbReference>
<evidence type="ECO:0000313" key="4">
    <source>
        <dbReference type="Proteomes" id="UP000799428"/>
    </source>
</evidence>
<protein>
    <submittedName>
        <fullName evidence="3">Alpha/beta-hydrolase</fullName>
    </submittedName>
</protein>
<dbReference type="InterPro" id="IPR050309">
    <property type="entry name" value="Type-B_Carboxylest/Lipase"/>
</dbReference>
<evidence type="ECO:0000313" key="3">
    <source>
        <dbReference type="EMBL" id="KAF2707723.1"/>
    </source>
</evidence>
<keyword evidence="3" id="KW-0378">Hydrolase</keyword>
<dbReference type="InterPro" id="IPR029058">
    <property type="entry name" value="AB_hydrolase_fold"/>
</dbReference>